<protein>
    <submittedName>
        <fullName evidence="2">F-box domain, Leucine-rich repeat domain, L domain-like protein</fullName>
    </submittedName>
</protein>
<dbReference type="PANTHER" id="PTHR34145">
    <property type="entry name" value="OS02G0105600 PROTEIN"/>
    <property type="match status" value="1"/>
</dbReference>
<evidence type="ECO:0000313" key="3">
    <source>
        <dbReference type="Proteomes" id="UP000245207"/>
    </source>
</evidence>
<accession>A0A2U1P1F5</accession>
<dbReference type="PANTHER" id="PTHR34145:SF28">
    <property type="entry name" value="F-BOX DOMAIN-CONTAINING PROTEIN"/>
    <property type="match status" value="1"/>
</dbReference>
<keyword evidence="3" id="KW-1185">Reference proteome</keyword>
<evidence type="ECO:0000313" key="2">
    <source>
        <dbReference type="EMBL" id="PWA79581.1"/>
    </source>
</evidence>
<sequence>MYRVPNIFLSASRLMSLKIRECELPLSLMVDVVKFESLKLLFLRTVPLNDEVIKSLTTSFPLLETLVVEFCYGFKRFCIFGHQSFQQVKIRIRCELERIDIEATNLDYLYIEDLFGRGAPSMNLTSCKKLTTLSYALDGECDLEILVCTPNLLLFEYKSHLSSYFFHAQNRSLPSNARMECHRNKAGNTRFQKLRRFLDKNMRFQELKLFNTPDCLDFEELKLIRLAPYELDHFELESHLVKLIYEKLLHQEDEGQTNIQIVMTSNVSDGKEHFSDLNSFLENVSSSQSDRLGKTIITFIKEEGRELDFFDDWNNFAVTKPETKALESVLTILRQRAVSISAREMGSFSPLNIPLSVFPLRDTVQFVL</sequence>
<gene>
    <name evidence="2" type="ORF">CTI12_AA205390</name>
</gene>
<dbReference type="AlphaFoldDB" id="A0A2U1P1F5"/>
<feature type="domain" description="F-box/LRR-repeat protein 15/At3g58940/PEG3-like LRR" evidence="1">
    <location>
        <begin position="3"/>
        <end position="145"/>
    </location>
</feature>
<dbReference type="Pfam" id="PF24758">
    <property type="entry name" value="LRR_At5g56370"/>
    <property type="match status" value="1"/>
</dbReference>
<comment type="caution">
    <text evidence="2">The sequence shown here is derived from an EMBL/GenBank/DDBJ whole genome shotgun (WGS) entry which is preliminary data.</text>
</comment>
<organism evidence="2 3">
    <name type="scientific">Artemisia annua</name>
    <name type="common">Sweet wormwood</name>
    <dbReference type="NCBI Taxonomy" id="35608"/>
    <lineage>
        <taxon>Eukaryota</taxon>
        <taxon>Viridiplantae</taxon>
        <taxon>Streptophyta</taxon>
        <taxon>Embryophyta</taxon>
        <taxon>Tracheophyta</taxon>
        <taxon>Spermatophyta</taxon>
        <taxon>Magnoliopsida</taxon>
        <taxon>eudicotyledons</taxon>
        <taxon>Gunneridae</taxon>
        <taxon>Pentapetalae</taxon>
        <taxon>asterids</taxon>
        <taxon>campanulids</taxon>
        <taxon>Asterales</taxon>
        <taxon>Asteraceae</taxon>
        <taxon>Asteroideae</taxon>
        <taxon>Anthemideae</taxon>
        <taxon>Artemisiinae</taxon>
        <taxon>Artemisia</taxon>
    </lineage>
</organism>
<dbReference type="InterPro" id="IPR055411">
    <property type="entry name" value="LRR_FXL15/At3g58940/PEG3-like"/>
</dbReference>
<proteinExistence type="predicted"/>
<name>A0A2U1P1F5_ARTAN</name>
<dbReference type="OrthoDB" id="612216at2759"/>
<dbReference type="Proteomes" id="UP000245207">
    <property type="component" value="Unassembled WGS sequence"/>
</dbReference>
<dbReference type="EMBL" id="PKPP01001837">
    <property type="protein sequence ID" value="PWA79581.1"/>
    <property type="molecule type" value="Genomic_DNA"/>
</dbReference>
<dbReference type="InterPro" id="IPR053772">
    <property type="entry name" value="At1g61320/At1g61330-like"/>
</dbReference>
<evidence type="ECO:0000259" key="1">
    <source>
        <dbReference type="Pfam" id="PF24758"/>
    </source>
</evidence>
<reference evidence="2 3" key="1">
    <citation type="journal article" date="2018" name="Mol. Plant">
        <title>The genome of Artemisia annua provides insight into the evolution of Asteraceae family and artemisinin biosynthesis.</title>
        <authorList>
            <person name="Shen Q."/>
            <person name="Zhang L."/>
            <person name="Liao Z."/>
            <person name="Wang S."/>
            <person name="Yan T."/>
            <person name="Shi P."/>
            <person name="Liu M."/>
            <person name="Fu X."/>
            <person name="Pan Q."/>
            <person name="Wang Y."/>
            <person name="Lv Z."/>
            <person name="Lu X."/>
            <person name="Zhang F."/>
            <person name="Jiang W."/>
            <person name="Ma Y."/>
            <person name="Chen M."/>
            <person name="Hao X."/>
            <person name="Li L."/>
            <person name="Tang Y."/>
            <person name="Lv G."/>
            <person name="Zhou Y."/>
            <person name="Sun X."/>
            <person name="Brodelius P.E."/>
            <person name="Rose J.K.C."/>
            <person name="Tang K."/>
        </authorList>
    </citation>
    <scope>NUCLEOTIDE SEQUENCE [LARGE SCALE GENOMIC DNA]</scope>
    <source>
        <strain evidence="3">cv. Huhao1</strain>
        <tissue evidence="2">Leaf</tissue>
    </source>
</reference>
<dbReference type="SUPFAM" id="SSF52047">
    <property type="entry name" value="RNI-like"/>
    <property type="match status" value="1"/>
</dbReference>